<protein>
    <submittedName>
        <fullName evidence="3 4">Uncharacterized protein</fullName>
    </submittedName>
</protein>
<evidence type="ECO:0000256" key="1">
    <source>
        <dbReference type="SAM" id="MobiDB-lite"/>
    </source>
</evidence>
<dbReference type="Proteomes" id="UP000001555">
    <property type="component" value="Unassembled WGS sequence"/>
</dbReference>
<evidence type="ECO:0000313" key="4">
    <source>
        <dbReference type="EnsemblMetazoa" id="ISCW023675-PA"/>
    </source>
</evidence>
<gene>
    <name evidence="3" type="ORF">IscW_ISCW023675</name>
</gene>
<feature type="transmembrane region" description="Helical" evidence="2">
    <location>
        <begin position="68"/>
        <end position="88"/>
    </location>
</feature>
<proteinExistence type="predicted"/>
<dbReference type="HOGENOM" id="CLU_2212851_0_0_1"/>
<dbReference type="EnsemblMetazoa" id="ISCW023675-RA">
    <property type="protein sequence ID" value="ISCW023675-PA"/>
    <property type="gene ID" value="ISCW023675"/>
</dbReference>
<reference evidence="4" key="2">
    <citation type="submission" date="2020-05" db="UniProtKB">
        <authorList>
            <consortium name="EnsemblMetazoa"/>
        </authorList>
    </citation>
    <scope>IDENTIFICATION</scope>
    <source>
        <strain evidence="4">wikel</strain>
    </source>
</reference>
<dbReference type="PaxDb" id="6945-B7QM27"/>
<feature type="region of interest" description="Disordered" evidence="1">
    <location>
        <begin position="1"/>
        <end position="20"/>
    </location>
</feature>
<evidence type="ECO:0000313" key="5">
    <source>
        <dbReference type="Proteomes" id="UP000001555"/>
    </source>
</evidence>
<dbReference type="AlphaFoldDB" id="B7QM27"/>
<evidence type="ECO:0000256" key="2">
    <source>
        <dbReference type="SAM" id="Phobius"/>
    </source>
</evidence>
<keyword evidence="2" id="KW-1133">Transmembrane helix</keyword>
<evidence type="ECO:0000313" key="3">
    <source>
        <dbReference type="EMBL" id="EEC19899.1"/>
    </source>
</evidence>
<dbReference type="EMBL" id="ABJB010950619">
    <property type="status" value="NOT_ANNOTATED_CDS"/>
    <property type="molecule type" value="Genomic_DNA"/>
</dbReference>
<sequence>MAAGRRVSFHEPIDEQTADELRDLRKRQESLPDGKPAATPDESSFLGVGLVPAQEGGDSTYGYIPSSVFAFTICAVVLIFATILVGILMTKMSNEITLVQKNVDKKP</sequence>
<keyword evidence="5" id="KW-1185">Reference proteome</keyword>
<reference evidence="3 5" key="1">
    <citation type="submission" date="2008-03" db="EMBL/GenBank/DDBJ databases">
        <title>Annotation of Ixodes scapularis.</title>
        <authorList>
            <consortium name="Ixodes scapularis Genome Project Consortium"/>
            <person name="Caler E."/>
            <person name="Hannick L.I."/>
            <person name="Bidwell S."/>
            <person name="Joardar V."/>
            <person name="Thiagarajan M."/>
            <person name="Amedeo P."/>
            <person name="Galinsky K.J."/>
            <person name="Schobel S."/>
            <person name="Inman J."/>
            <person name="Hostetler J."/>
            <person name="Miller J."/>
            <person name="Hammond M."/>
            <person name="Megy K."/>
            <person name="Lawson D."/>
            <person name="Kodira C."/>
            <person name="Sutton G."/>
            <person name="Meyer J."/>
            <person name="Hill C.A."/>
            <person name="Birren B."/>
            <person name="Nene V."/>
            <person name="Collins F."/>
            <person name="Alarcon-Chaidez F."/>
            <person name="Wikel S."/>
            <person name="Strausberg R."/>
        </authorList>
    </citation>
    <scope>NUCLEOTIDE SEQUENCE [LARGE SCALE GENOMIC DNA]</scope>
    <source>
        <strain evidence="5">Wikel</strain>
        <strain evidence="3">Wikel colony</strain>
    </source>
</reference>
<dbReference type="EMBL" id="ABJB011008278">
    <property type="status" value="NOT_ANNOTATED_CDS"/>
    <property type="molecule type" value="Genomic_DNA"/>
</dbReference>
<dbReference type="EMBL" id="ABJB011079217">
    <property type="status" value="NOT_ANNOTATED_CDS"/>
    <property type="molecule type" value="Genomic_DNA"/>
</dbReference>
<dbReference type="VEuPathDB" id="VectorBase:ISCW023675"/>
<keyword evidence="2" id="KW-0812">Transmembrane</keyword>
<name>B7QM27_IXOSC</name>
<accession>B7QM27</accession>
<organism>
    <name type="scientific">Ixodes scapularis</name>
    <name type="common">Black-legged tick</name>
    <name type="synonym">Deer tick</name>
    <dbReference type="NCBI Taxonomy" id="6945"/>
    <lineage>
        <taxon>Eukaryota</taxon>
        <taxon>Metazoa</taxon>
        <taxon>Ecdysozoa</taxon>
        <taxon>Arthropoda</taxon>
        <taxon>Chelicerata</taxon>
        <taxon>Arachnida</taxon>
        <taxon>Acari</taxon>
        <taxon>Parasitiformes</taxon>
        <taxon>Ixodida</taxon>
        <taxon>Ixodoidea</taxon>
        <taxon>Ixodidae</taxon>
        <taxon>Ixodinae</taxon>
        <taxon>Ixodes</taxon>
    </lineage>
</organism>
<feature type="region of interest" description="Disordered" evidence="1">
    <location>
        <begin position="25"/>
        <end position="44"/>
    </location>
</feature>
<dbReference type="InParanoid" id="B7QM27"/>
<dbReference type="EMBL" id="DS968865">
    <property type="protein sequence ID" value="EEC19899.1"/>
    <property type="molecule type" value="Genomic_DNA"/>
</dbReference>
<feature type="compositionally biased region" description="Basic and acidic residues" evidence="1">
    <location>
        <begin position="8"/>
        <end position="20"/>
    </location>
</feature>
<dbReference type="VEuPathDB" id="VectorBase:ISCI023675"/>
<keyword evidence="2" id="KW-0472">Membrane</keyword>